<dbReference type="Proteomes" id="UP001589691">
    <property type="component" value="Unassembled WGS sequence"/>
</dbReference>
<comment type="caution">
    <text evidence="1">The sequence shown here is derived from an EMBL/GenBank/DDBJ whole genome shotgun (WGS) entry which is preliminary data.</text>
</comment>
<sequence>MRRTLGHITAVDHQFLDGSQHSDVEFENHIDVLSEQAFTLPGFKDGIKRIYMIQAKQKEVS</sequence>
<evidence type="ECO:0000313" key="1">
    <source>
        <dbReference type="EMBL" id="MFB9770121.1"/>
    </source>
</evidence>
<protein>
    <submittedName>
        <fullName evidence="1">Uncharacterized protein</fullName>
    </submittedName>
</protein>
<keyword evidence="2" id="KW-1185">Reference proteome</keyword>
<organism evidence="1 2">
    <name type="scientific">Lactiplantibacillus modestisalitolerans</name>
    <dbReference type="NCBI Taxonomy" id="1457219"/>
    <lineage>
        <taxon>Bacteria</taxon>
        <taxon>Bacillati</taxon>
        <taxon>Bacillota</taxon>
        <taxon>Bacilli</taxon>
        <taxon>Lactobacillales</taxon>
        <taxon>Lactobacillaceae</taxon>
        <taxon>Lactiplantibacillus</taxon>
    </lineage>
</organism>
<dbReference type="EMBL" id="JBHLZY010000025">
    <property type="protein sequence ID" value="MFB9770121.1"/>
    <property type="molecule type" value="Genomic_DNA"/>
</dbReference>
<dbReference type="RefSeq" id="WP_137642102.1">
    <property type="nucleotide sequence ID" value="NZ_BJEA01000004.1"/>
</dbReference>
<evidence type="ECO:0000313" key="2">
    <source>
        <dbReference type="Proteomes" id="UP001589691"/>
    </source>
</evidence>
<gene>
    <name evidence="1" type="ORF">ACFFLI_09635</name>
</gene>
<accession>A0ABV5WVE9</accession>
<proteinExistence type="predicted"/>
<name>A0ABV5WVE9_9LACO</name>
<reference evidence="1 2" key="1">
    <citation type="submission" date="2024-09" db="EMBL/GenBank/DDBJ databases">
        <authorList>
            <person name="Sun Q."/>
            <person name="Mori K."/>
        </authorList>
    </citation>
    <scope>NUCLEOTIDE SEQUENCE [LARGE SCALE GENOMIC DNA]</scope>
    <source>
        <strain evidence="1 2">TBRC 4576</strain>
    </source>
</reference>